<name>A0A0H5S134_BRUMA</name>
<accession>A0A0H5S134</accession>
<keyword evidence="2" id="KW-0812">Transmembrane</keyword>
<feature type="region of interest" description="Disordered" evidence="1">
    <location>
        <begin position="66"/>
        <end position="91"/>
    </location>
</feature>
<keyword evidence="2" id="KW-1133">Transmembrane helix</keyword>
<evidence type="ECO:0000256" key="1">
    <source>
        <dbReference type="SAM" id="MobiDB-lite"/>
    </source>
</evidence>
<sequence>MKVLLFGNSESWIGGGPIFLFIYAYGLFYSEMGGRMSAKQQTGNVAAPVDNGELVRIMDDDACSEPQHASNAMKKNRIHNNNSNNTAALPISNVEDAPPNVVFDQPNRPHVQQPYMAYSCRPNMTHPVVIGSVNRPMYMPVHNPPPSTCWCNGISDDIRAIKETLNSVSNGIHLILQKVHMDQMNNAQMMSQILRTVEMVADTVNNMSFVQFQGYGEYYDGSGVGNPIGIPDGTAPPETCYEQTNEQNMPIEHIMNNSSRSYP</sequence>
<organism evidence="3">
    <name type="scientific">Brugia malayi</name>
    <name type="common">Filarial nematode worm</name>
    <dbReference type="NCBI Taxonomy" id="6279"/>
    <lineage>
        <taxon>Eukaryota</taxon>
        <taxon>Metazoa</taxon>
        <taxon>Ecdysozoa</taxon>
        <taxon>Nematoda</taxon>
        <taxon>Chromadorea</taxon>
        <taxon>Rhabditida</taxon>
        <taxon>Spirurina</taxon>
        <taxon>Spiruromorpha</taxon>
        <taxon>Filarioidea</taxon>
        <taxon>Onchocercidae</taxon>
        <taxon>Brugia</taxon>
    </lineage>
</organism>
<evidence type="ECO:0000313" key="3">
    <source>
        <dbReference type="EMBL" id="CRZ22432.1"/>
    </source>
</evidence>
<reference evidence="3" key="2">
    <citation type="submission" date="2012-12" db="EMBL/GenBank/DDBJ databases">
        <authorList>
            <person name="Gao Y.W."/>
            <person name="Fan S.T."/>
            <person name="Sun H.T."/>
            <person name="Wang Z."/>
            <person name="Gao X.L."/>
            <person name="Li Y.G."/>
            <person name="Wang T.C."/>
            <person name="Zhang K."/>
            <person name="Xu W.W."/>
            <person name="Yu Z.J."/>
            <person name="Xia X.Z."/>
        </authorList>
    </citation>
    <scope>NUCLEOTIDE SEQUENCE</scope>
    <source>
        <strain evidence="3">FR3</strain>
    </source>
</reference>
<protein>
    <submittedName>
        <fullName evidence="3">Bm8545</fullName>
    </submittedName>
</protein>
<keyword evidence="2" id="KW-0472">Membrane</keyword>
<dbReference type="AlphaFoldDB" id="A0A0H5S134"/>
<dbReference type="EMBL" id="LN856442">
    <property type="protein sequence ID" value="CRZ22432.1"/>
    <property type="molecule type" value="Genomic_DNA"/>
</dbReference>
<gene>
    <name evidence="3" type="ORF">Bm8545</name>
    <name evidence="3" type="ORF">BM_Bm8545</name>
</gene>
<feature type="transmembrane region" description="Helical" evidence="2">
    <location>
        <begin position="12"/>
        <end position="30"/>
    </location>
</feature>
<proteinExistence type="predicted"/>
<reference evidence="3" key="1">
    <citation type="journal article" date="2007" name="Science">
        <title>Draft genome of the filarial nematode parasite Brugia malayi.</title>
        <authorList>
            <person name="Ghedin E."/>
            <person name="Wang S."/>
            <person name="Spiro D."/>
            <person name="Caler E."/>
            <person name="Zhao Q."/>
            <person name="Crabtree J."/>
            <person name="Allen J.E."/>
            <person name="Delcher A.L."/>
            <person name="Guiliano D.B."/>
            <person name="Miranda-Saavedra D."/>
            <person name="Angiuoli S.V."/>
            <person name="Creasy T."/>
            <person name="Amedeo P."/>
            <person name="Haas B."/>
            <person name="El-Sayed N.M."/>
            <person name="Wortman J.R."/>
            <person name="Feldblyum T."/>
            <person name="Tallon L."/>
            <person name="Schatz M."/>
            <person name="Shumway M."/>
            <person name="Koo H."/>
            <person name="Salzberg S.L."/>
            <person name="Schobel S."/>
            <person name="Pertea M."/>
            <person name="Pop M."/>
            <person name="White O."/>
            <person name="Barton G.J."/>
            <person name="Carlow C.K."/>
            <person name="Crawford M.J."/>
            <person name="Daub J."/>
            <person name="Dimmic M.W."/>
            <person name="Estes C.F."/>
            <person name="Foster J.M."/>
            <person name="Ganatra M."/>
            <person name="Gregory W.F."/>
            <person name="Johnson N.M."/>
            <person name="Jin J."/>
            <person name="Komuniecki R."/>
            <person name="Korf I."/>
            <person name="Kumar S."/>
            <person name="Laney S."/>
            <person name="Li B.W."/>
            <person name="Li W."/>
            <person name="Lindblom T.H."/>
            <person name="Lustigman S."/>
            <person name="Ma D."/>
            <person name="Maina C.V."/>
            <person name="Martin D.M."/>
            <person name="McCarter J.P."/>
            <person name="McReynolds L."/>
            <person name="Mitreva M."/>
            <person name="Nutman T.B."/>
            <person name="Parkinson J."/>
            <person name="Peregrin-Alvarez J.M."/>
            <person name="Poole C."/>
            <person name="Ren Q."/>
            <person name="Saunders L."/>
            <person name="Sluder A.E."/>
            <person name="Smith K."/>
            <person name="Stanke M."/>
            <person name="Unnasch T.R."/>
            <person name="Ware J."/>
            <person name="Wei A.D."/>
            <person name="Weil G."/>
            <person name="Williams D.J."/>
            <person name="Zhang Y."/>
            <person name="Williams S.A."/>
            <person name="Fraser-Liggett C."/>
            <person name="Slatko B."/>
            <person name="Blaxter M.L."/>
            <person name="Scott A.L."/>
        </authorList>
    </citation>
    <scope>NUCLEOTIDE SEQUENCE</scope>
    <source>
        <strain evidence="3">FR3</strain>
    </source>
</reference>
<evidence type="ECO:0000256" key="2">
    <source>
        <dbReference type="SAM" id="Phobius"/>
    </source>
</evidence>